<reference evidence="2" key="1">
    <citation type="journal article" date="2009" name="PLoS Genet.">
        <title>Sequencing, mapping, and analysis of 27,455 maize full-length cDNAs.</title>
        <authorList>
            <person name="Soderlund C."/>
            <person name="Descour A."/>
            <person name="Kudrna D."/>
            <person name="Bomhoff M."/>
            <person name="Boyd L."/>
            <person name="Currie J."/>
            <person name="Angelova A."/>
            <person name="Collura K."/>
            <person name="Wissotski M."/>
            <person name="Ashley E."/>
            <person name="Morrow D."/>
            <person name="Fernandes J."/>
            <person name="Walbot V."/>
            <person name="Yu Y."/>
        </authorList>
    </citation>
    <scope>NUCLEOTIDE SEQUENCE</scope>
    <source>
        <strain evidence="2">B73</strain>
    </source>
</reference>
<protein>
    <submittedName>
        <fullName evidence="2">Uncharacterized protein</fullName>
    </submittedName>
</protein>
<sequence length="148" mass="17681">MRRARWQRRDVLLFRPRHDLLVIRGDGGHSLVHGEEIVPRGNSCLHLRRGRGRRRRRRLRSHRRIRRRRRQGRGQWRAVAQPLPTVVEMAVVLLFLLPLCLVLVLLPNGVAAEHGGISVAGRRRQWHANGAVDLRRRWREIRQRRRRR</sequence>
<name>C4IYA5_MAIZE</name>
<dbReference type="AlphaFoldDB" id="C4IYA5"/>
<feature type="transmembrane region" description="Helical" evidence="1">
    <location>
        <begin position="86"/>
        <end position="106"/>
    </location>
</feature>
<proteinExistence type="evidence at transcript level"/>
<evidence type="ECO:0000313" key="2">
    <source>
        <dbReference type="EMBL" id="ACR33905.1"/>
    </source>
</evidence>
<dbReference type="EMBL" id="BT083552">
    <property type="protein sequence ID" value="ACR33905.1"/>
    <property type="molecule type" value="mRNA"/>
</dbReference>
<keyword evidence="1" id="KW-0812">Transmembrane</keyword>
<organism evidence="2">
    <name type="scientific">Zea mays</name>
    <name type="common">Maize</name>
    <dbReference type="NCBI Taxonomy" id="4577"/>
    <lineage>
        <taxon>Eukaryota</taxon>
        <taxon>Viridiplantae</taxon>
        <taxon>Streptophyta</taxon>
        <taxon>Embryophyta</taxon>
        <taxon>Tracheophyta</taxon>
        <taxon>Spermatophyta</taxon>
        <taxon>Magnoliopsida</taxon>
        <taxon>Liliopsida</taxon>
        <taxon>Poales</taxon>
        <taxon>Poaceae</taxon>
        <taxon>PACMAD clade</taxon>
        <taxon>Panicoideae</taxon>
        <taxon>Andropogonodae</taxon>
        <taxon>Andropogoneae</taxon>
        <taxon>Tripsacinae</taxon>
        <taxon>Zea</taxon>
    </lineage>
</organism>
<keyword evidence="1" id="KW-0472">Membrane</keyword>
<evidence type="ECO:0000256" key="1">
    <source>
        <dbReference type="SAM" id="Phobius"/>
    </source>
</evidence>
<accession>C4IYA5</accession>
<keyword evidence="1" id="KW-1133">Transmembrane helix</keyword>